<gene>
    <name evidence="3" type="ORF">PoB_001699300</name>
</gene>
<dbReference type="SMART" id="SM01126">
    <property type="entry name" value="DDE_Tnp_IS1595"/>
    <property type="match status" value="1"/>
</dbReference>
<proteinExistence type="predicted"/>
<dbReference type="EMBL" id="BLXT01002055">
    <property type="protein sequence ID" value="GFN90487.1"/>
    <property type="molecule type" value="Genomic_DNA"/>
</dbReference>
<protein>
    <submittedName>
        <fullName evidence="3">Transposase, isxo2-like domain-containing protein</fullName>
    </submittedName>
</protein>
<feature type="domain" description="ISXO2-like transposase" evidence="2">
    <location>
        <begin position="204"/>
        <end position="344"/>
    </location>
</feature>
<keyword evidence="4" id="KW-1185">Reference proteome</keyword>
<dbReference type="PANTHER" id="PTHR47163">
    <property type="entry name" value="DDE_TNP_IS1595 DOMAIN-CONTAINING PROTEIN"/>
    <property type="match status" value="1"/>
</dbReference>
<evidence type="ECO:0000259" key="2">
    <source>
        <dbReference type="SMART" id="SM01126"/>
    </source>
</evidence>
<organism evidence="3 4">
    <name type="scientific">Plakobranchus ocellatus</name>
    <dbReference type="NCBI Taxonomy" id="259542"/>
    <lineage>
        <taxon>Eukaryota</taxon>
        <taxon>Metazoa</taxon>
        <taxon>Spiralia</taxon>
        <taxon>Lophotrochozoa</taxon>
        <taxon>Mollusca</taxon>
        <taxon>Gastropoda</taxon>
        <taxon>Heterobranchia</taxon>
        <taxon>Euthyneura</taxon>
        <taxon>Panpulmonata</taxon>
        <taxon>Sacoglossa</taxon>
        <taxon>Placobranchoidea</taxon>
        <taxon>Plakobranchidae</taxon>
        <taxon>Plakobranchus</taxon>
    </lineage>
</organism>
<sequence>MENTDLRQGHQARKWKQDSQARKRKQGTQDGKGQLMNDDGDSDLEPQIVFNSKVRKEAYHDVVNFTYLNDCTRTEDDCLQFCQHYGLLPKTIHCHKCGVYLVKLQKNSRGKKEIFCFRCNNRSCRASMSVKRNTWFHQSRIDMKKNLILTYMFVMQADLNMAIRETSGPSFNFLTTSTETVTDLYTQCRKVCAESLYGGNDSWQIGGTNYTVELDITSFGKREFVVGRQVQTHHVVAGICRESDQCFFVPIENLSEDDVLGVIVKRVEQGTIIITEASPLYMKIPDLGYRHRVSTNSCFDKDQASNNSTNLVKATVSSMKKHMPTNVNKKNINGYLAELLWRRQNKDKKCLFVSFLKEVARLYPGL</sequence>
<dbReference type="InterPro" id="IPR024445">
    <property type="entry name" value="Tnp_ISXO2-like"/>
</dbReference>
<feature type="region of interest" description="Disordered" evidence="1">
    <location>
        <begin position="1"/>
        <end position="44"/>
    </location>
</feature>
<dbReference type="Proteomes" id="UP000735302">
    <property type="component" value="Unassembled WGS sequence"/>
</dbReference>
<accession>A0AAV3Z7Q9</accession>
<evidence type="ECO:0000256" key="1">
    <source>
        <dbReference type="SAM" id="MobiDB-lite"/>
    </source>
</evidence>
<dbReference type="PANTHER" id="PTHR47163:SF2">
    <property type="entry name" value="SI:DKEY-17M8.2"/>
    <property type="match status" value="1"/>
</dbReference>
<dbReference type="Pfam" id="PF12762">
    <property type="entry name" value="DDE_Tnp_IS1595"/>
    <property type="match status" value="1"/>
</dbReference>
<comment type="caution">
    <text evidence="3">The sequence shown here is derived from an EMBL/GenBank/DDBJ whole genome shotgun (WGS) entry which is preliminary data.</text>
</comment>
<evidence type="ECO:0000313" key="4">
    <source>
        <dbReference type="Proteomes" id="UP000735302"/>
    </source>
</evidence>
<name>A0AAV3Z7Q9_9GAST</name>
<dbReference type="InterPro" id="IPR053164">
    <property type="entry name" value="IS1016-like_transposase"/>
</dbReference>
<dbReference type="AlphaFoldDB" id="A0AAV3Z7Q9"/>
<evidence type="ECO:0000313" key="3">
    <source>
        <dbReference type="EMBL" id="GFN90487.1"/>
    </source>
</evidence>
<reference evidence="3 4" key="1">
    <citation type="journal article" date="2021" name="Elife">
        <title>Chloroplast acquisition without the gene transfer in kleptoplastic sea slugs, Plakobranchus ocellatus.</title>
        <authorList>
            <person name="Maeda T."/>
            <person name="Takahashi S."/>
            <person name="Yoshida T."/>
            <person name="Shimamura S."/>
            <person name="Takaki Y."/>
            <person name="Nagai Y."/>
            <person name="Toyoda A."/>
            <person name="Suzuki Y."/>
            <person name="Arimoto A."/>
            <person name="Ishii H."/>
            <person name="Satoh N."/>
            <person name="Nishiyama T."/>
            <person name="Hasebe M."/>
            <person name="Maruyama T."/>
            <person name="Minagawa J."/>
            <person name="Obokata J."/>
            <person name="Shigenobu S."/>
        </authorList>
    </citation>
    <scope>NUCLEOTIDE SEQUENCE [LARGE SCALE GENOMIC DNA]</scope>
</reference>